<organism evidence="2">
    <name type="scientific">Rattus norvegicus</name>
    <name type="common">Rat</name>
    <dbReference type="NCBI Taxonomy" id="10116"/>
    <lineage>
        <taxon>Eukaryota</taxon>
        <taxon>Metazoa</taxon>
        <taxon>Chordata</taxon>
        <taxon>Craniata</taxon>
        <taxon>Vertebrata</taxon>
        <taxon>Euteleostomi</taxon>
        <taxon>Mammalia</taxon>
        <taxon>Eutheria</taxon>
        <taxon>Euarchontoglires</taxon>
        <taxon>Glires</taxon>
        <taxon>Rodentia</taxon>
        <taxon>Myomorpha</taxon>
        <taxon>Muroidea</taxon>
        <taxon>Muridae</taxon>
        <taxon>Murinae</taxon>
        <taxon>Rattus</taxon>
    </lineage>
</organism>
<dbReference type="CTD" id="100500938"/>
<proteinExistence type="predicted"/>
<evidence type="ECO:0000313" key="3">
    <source>
        <dbReference type="RGD" id="1559980"/>
    </source>
</evidence>
<dbReference type="GeneID" id="499158"/>
<feature type="region of interest" description="Disordered" evidence="1">
    <location>
        <begin position="1"/>
        <end position="31"/>
    </location>
</feature>
<evidence type="ECO:0000313" key="2">
    <source>
        <dbReference type="EMBL" id="EDM07205.1"/>
    </source>
</evidence>
<dbReference type="RefSeq" id="NP_001182528.1">
    <property type="nucleotide sequence ID" value="NM_001195599.2"/>
</dbReference>
<reference evidence="2" key="1">
    <citation type="journal article" date="2005" name="Genome Res.">
        <title>Gene and alternative splicing annotation with AIR.</title>
        <authorList>
            <person name="Florea L."/>
            <person name="Di Francesco V."/>
            <person name="Miller J."/>
            <person name="Turner R."/>
            <person name="Yao A."/>
            <person name="Harris M."/>
            <person name="Walenz B."/>
            <person name="Mobarry C."/>
            <person name="Merkulov G.V."/>
            <person name="Charlab R."/>
            <person name="Dew I."/>
            <person name="Deng Z."/>
            <person name="Istrail S."/>
            <person name="Li P."/>
            <person name="Sutton G."/>
        </authorList>
    </citation>
    <scope>NUCLEOTIDE SEQUENCE</scope>
    <source>
        <strain evidence="2">BN</strain>
    </source>
</reference>
<protein>
    <submittedName>
        <fullName evidence="2">RGD1559980 (Predicted)</fullName>
    </submittedName>
</protein>
<dbReference type="Proteomes" id="UP000234681">
    <property type="component" value="Chromosome 1"/>
</dbReference>
<accession>A6JBH9</accession>
<evidence type="ECO:0000256" key="1">
    <source>
        <dbReference type="SAM" id="MobiDB-lite"/>
    </source>
</evidence>
<dbReference type="SMR" id="A6JBH9"/>
<dbReference type="AGR" id="RGD:1559980"/>
<dbReference type="EMBL" id="CH473979">
    <property type="protein sequence ID" value="EDM07205.1"/>
    <property type="molecule type" value="Genomic_DNA"/>
</dbReference>
<dbReference type="KEGG" id="rno:499158"/>
<dbReference type="OMA" id="EKRINYM"/>
<dbReference type="OrthoDB" id="9799303at2759"/>
<dbReference type="RGD" id="1559980">
    <property type="gene designation" value="Ccdc179"/>
</dbReference>
<gene>
    <name evidence="3" type="primary">Ccdc179</name>
    <name evidence="2" type="synonym">RGD1559980_predicted</name>
    <name evidence="2" type="ORF">rCG_54276</name>
</gene>
<reference evidence="2" key="2">
    <citation type="submission" date="2005-09" db="EMBL/GenBank/DDBJ databases">
        <authorList>
            <person name="Mural R.J."/>
            <person name="Li P.W."/>
            <person name="Adams M.D."/>
            <person name="Amanatides P.G."/>
            <person name="Baden-Tillson H."/>
            <person name="Barnstead M."/>
            <person name="Chin S.H."/>
            <person name="Dew I."/>
            <person name="Evans C.A."/>
            <person name="Ferriera S."/>
            <person name="Flanigan M."/>
            <person name="Fosler C."/>
            <person name="Glodek A."/>
            <person name="Gu Z."/>
            <person name="Holt R.A."/>
            <person name="Jennings D."/>
            <person name="Kraft C.L."/>
            <person name="Lu F."/>
            <person name="Nguyen T."/>
            <person name="Nusskern D.R."/>
            <person name="Pfannkoch C.M."/>
            <person name="Sitter C."/>
            <person name="Sutton G.G."/>
            <person name="Venter J.C."/>
            <person name="Wang Z."/>
            <person name="Woodage T."/>
            <person name="Zheng X.H."/>
            <person name="Zhong F."/>
        </authorList>
    </citation>
    <scope>NUCLEOTIDE SEQUENCE</scope>
    <source>
        <strain evidence="2">BN</strain>
    </source>
</reference>
<sequence length="67" mass="7925">MCLRGRDEEPAQVYAEGPRRHYPSDVSTRQSMEKRINYMQNLKKEKRKLGKRFARPTPIPDPGILWP</sequence>
<feature type="region of interest" description="Disordered" evidence="1">
    <location>
        <begin position="46"/>
        <end position="67"/>
    </location>
</feature>
<dbReference type="AlphaFoldDB" id="A6JBH9"/>
<name>A6JBH9_RAT</name>